<dbReference type="InterPro" id="IPR021109">
    <property type="entry name" value="Peptidase_aspartic_dom_sf"/>
</dbReference>
<keyword evidence="2" id="KW-0378">Hydrolase</keyword>
<keyword evidence="3" id="KW-0732">Signal</keyword>
<comment type="caution">
    <text evidence="5">The sequence shown here is derived from an EMBL/GenBank/DDBJ whole genome shotgun (WGS) entry which is preliminary data.</text>
</comment>
<dbReference type="PROSITE" id="PS00141">
    <property type="entry name" value="ASP_PROTEASE"/>
    <property type="match status" value="1"/>
</dbReference>
<dbReference type="InterPro" id="IPR033121">
    <property type="entry name" value="PEPTIDASE_A1"/>
</dbReference>
<evidence type="ECO:0000256" key="1">
    <source>
        <dbReference type="ARBA" id="ARBA00022670"/>
    </source>
</evidence>
<dbReference type="InterPro" id="IPR051708">
    <property type="entry name" value="Plant_Aspart_Prot_A1"/>
</dbReference>
<feature type="chain" id="PRO_5032564870" description="Peptidase A1 domain-containing protein" evidence="3">
    <location>
        <begin position="24"/>
        <end position="201"/>
    </location>
</feature>
<dbReference type="PROSITE" id="PS51767">
    <property type="entry name" value="PEPTIDASE_A1"/>
    <property type="match status" value="1"/>
</dbReference>
<feature type="signal peptide" evidence="3">
    <location>
        <begin position="1"/>
        <end position="23"/>
    </location>
</feature>
<dbReference type="Pfam" id="PF14541">
    <property type="entry name" value="TAXi_C"/>
    <property type="match status" value="1"/>
</dbReference>
<dbReference type="EMBL" id="JACEFO010001814">
    <property type="protein sequence ID" value="KAF8701234.1"/>
    <property type="molecule type" value="Genomic_DNA"/>
</dbReference>
<dbReference type="GO" id="GO:0005576">
    <property type="term" value="C:extracellular region"/>
    <property type="evidence" value="ECO:0007669"/>
    <property type="project" value="TreeGrafter"/>
</dbReference>
<protein>
    <recommendedName>
        <fullName evidence="4">Peptidase A1 domain-containing protein</fullName>
    </recommendedName>
</protein>
<evidence type="ECO:0000256" key="3">
    <source>
        <dbReference type="SAM" id="SignalP"/>
    </source>
</evidence>
<dbReference type="AlphaFoldDB" id="A0A835BL26"/>
<name>A0A835BL26_9POAL</name>
<dbReference type="GO" id="GO:0006508">
    <property type="term" value="P:proteolysis"/>
    <property type="evidence" value="ECO:0007669"/>
    <property type="project" value="UniProtKB-KW"/>
</dbReference>
<sequence length="201" mass="21725">MAAKMDLVTLMVSFLFLLPAANAENGVFRATMIRRTETGAINFTQAARQSRHRLSMLASRLDATTSSRVHPRMPLKMDGDVGAYDVEFSIGTPAQKLTALADTGSDLIWVKCGACAGFIFDSGTMLTYLTEPAYTEAKAAVLKQTDLAIVPDGDGYEACYEAPRDDWSLEKAVPSMVLHIDGADMVLPVTNYFVDMGSGVV</sequence>
<dbReference type="PANTHER" id="PTHR47967">
    <property type="entry name" value="OS07G0603500 PROTEIN-RELATED"/>
    <property type="match status" value="1"/>
</dbReference>
<evidence type="ECO:0000259" key="4">
    <source>
        <dbReference type="PROSITE" id="PS51767"/>
    </source>
</evidence>
<accession>A0A835BL26</accession>
<reference evidence="5" key="1">
    <citation type="submission" date="2020-07" db="EMBL/GenBank/DDBJ databases">
        <title>Genome sequence and genetic diversity analysis of an under-domesticated orphan crop, white fonio (Digitaria exilis).</title>
        <authorList>
            <person name="Bennetzen J.L."/>
            <person name="Chen S."/>
            <person name="Ma X."/>
            <person name="Wang X."/>
            <person name="Yssel A.E.J."/>
            <person name="Chaluvadi S.R."/>
            <person name="Johnson M."/>
            <person name="Gangashetty P."/>
            <person name="Hamidou F."/>
            <person name="Sanogo M.D."/>
            <person name="Zwaenepoel A."/>
            <person name="Wallace J."/>
            <person name="Van De Peer Y."/>
            <person name="Van Deynze A."/>
        </authorList>
    </citation>
    <scope>NUCLEOTIDE SEQUENCE</scope>
    <source>
        <tissue evidence="5">Leaves</tissue>
    </source>
</reference>
<dbReference type="InterPro" id="IPR001969">
    <property type="entry name" value="Aspartic_peptidase_AS"/>
</dbReference>
<evidence type="ECO:0000313" key="6">
    <source>
        <dbReference type="Proteomes" id="UP000636709"/>
    </source>
</evidence>
<gene>
    <name evidence="5" type="ORF">HU200_033720</name>
</gene>
<proteinExistence type="predicted"/>
<dbReference type="Gene3D" id="2.40.70.10">
    <property type="entry name" value="Acid Proteases"/>
    <property type="match status" value="1"/>
</dbReference>
<organism evidence="5 6">
    <name type="scientific">Digitaria exilis</name>
    <dbReference type="NCBI Taxonomy" id="1010633"/>
    <lineage>
        <taxon>Eukaryota</taxon>
        <taxon>Viridiplantae</taxon>
        <taxon>Streptophyta</taxon>
        <taxon>Embryophyta</taxon>
        <taxon>Tracheophyta</taxon>
        <taxon>Spermatophyta</taxon>
        <taxon>Magnoliopsida</taxon>
        <taxon>Liliopsida</taxon>
        <taxon>Poales</taxon>
        <taxon>Poaceae</taxon>
        <taxon>PACMAD clade</taxon>
        <taxon>Panicoideae</taxon>
        <taxon>Panicodae</taxon>
        <taxon>Paniceae</taxon>
        <taxon>Anthephorinae</taxon>
        <taxon>Digitaria</taxon>
    </lineage>
</organism>
<dbReference type="InterPro" id="IPR032799">
    <property type="entry name" value="TAXi_C"/>
</dbReference>
<keyword evidence="1" id="KW-0645">Protease</keyword>
<dbReference type="GO" id="GO:0004190">
    <property type="term" value="F:aspartic-type endopeptidase activity"/>
    <property type="evidence" value="ECO:0007669"/>
    <property type="project" value="InterPro"/>
</dbReference>
<dbReference type="PANTHER" id="PTHR47967:SF30">
    <property type="entry name" value="PEPTIDASE A1 DOMAIN-CONTAINING PROTEIN"/>
    <property type="match status" value="1"/>
</dbReference>
<dbReference type="Proteomes" id="UP000636709">
    <property type="component" value="Unassembled WGS sequence"/>
</dbReference>
<dbReference type="SUPFAM" id="SSF50630">
    <property type="entry name" value="Acid proteases"/>
    <property type="match status" value="2"/>
</dbReference>
<dbReference type="OrthoDB" id="2747330at2759"/>
<evidence type="ECO:0000313" key="5">
    <source>
        <dbReference type="EMBL" id="KAF8701234.1"/>
    </source>
</evidence>
<evidence type="ECO:0000256" key="2">
    <source>
        <dbReference type="ARBA" id="ARBA00022801"/>
    </source>
</evidence>
<feature type="domain" description="Peptidase A1" evidence="4">
    <location>
        <begin position="84"/>
        <end position="201"/>
    </location>
</feature>
<keyword evidence="6" id="KW-1185">Reference proteome</keyword>